<comment type="caution">
    <text evidence="2">The sequence shown here is derived from an EMBL/GenBank/DDBJ whole genome shotgun (WGS) entry which is preliminary data.</text>
</comment>
<accession>A0AAN9M3N3</accession>
<protein>
    <submittedName>
        <fullName evidence="2">Uncharacterized protein</fullName>
    </submittedName>
</protein>
<evidence type="ECO:0000313" key="2">
    <source>
        <dbReference type="EMBL" id="KAK7347129.1"/>
    </source>
</evidence>
<dbReference type="Proteomes" id="UP001374584">
    <property type="component" value="Unassembled WGS sequence"/>
</dbReference>
<sequence>MRLGSGIFAAAIQLTEERGGARRGGSGGSGEGSVAAASFLEFFFIFDLDFDFCWLSSQHFLTCKTLFLLLLLRRLSKEDEIREKTAKFDNAEKCLTTLKLELKAAESKIRSSDTEVSSLRIEIQELSEKLKIENVKAQSHERKQWFFSRRRTL</sequence>
<gene>
    <name evidence="2" type="ORF">VNO80_21656</name>
</gene>
<feature type="coiled-coil region" evidence="1">
    <location>
        <begin position="88"/>
        <end position="143"/>
    </location>
</feature>
<reference evidence="2 3" key="1">
    <citation type="submission" date="2024-01" db="EMBL/GenBank/DDBJ databases">
        <title>The genomes of 5 underutilized Papilionoideae crops provide insights into root nodulation and disease resistanc.</title>
        <authorList>
            <person name="Jiang F."/>
        </authorList>
    </citation>
    <scope>NUCLEOTIDE SEQUENCE [LARGE SCALE GENOMIC DNA]</scope>
    <source>
        <strain evidence="2">JINMINGXINNONG_FW02</strain>
        <tissue evidence="2">Leaves</tissue>
    </source>
</reference>
<evidence type="ECO:0000256" key="1">
    <source>
        <dbReference type="SAM" id="Coils"/>
    </source>
</evidence>
<keyword evidence="3" id="KW-1185">Reference proteome</keyword>
<dbReference type="EMBL" id="JAYMYR010000008">
    <property type="protein sequence ID" value="KAK7347129.1"/>
    <property type="molecule type" value="Genomic_DNA"/>
</dbReference>
<organism evidence="2 3">
    <name type="scientific">Phaseolus coccineus</name>
    <name type="common">Scarlet runner bean</name>
    <name type="synonym">Phaseolus multiflorus</name>
    <dbReference type="NCBI Taxonomy" id="3886"/>
    <lineage>
        <taxon>Eukaryota</taxon>
        <taxon>Viridiplantae</taxon>
        <taxon>Streptophyta</taxon>
        <taxon>Embryophyta</taxon>
        <taxon>Tracheophyta</taxon>
        <taxon>Spermatophyta</taxon>
        <taxon>Magnoliopsida</taxon>
        <taxon>eudicotyledons</taxon>
        <taxon>Gunneridae</taxon>
        <taxon>Pentapetalae</taxon>
        <taxon>rosids</taxon>
        <taxon>fabids</taxon>
        <taxon>Fabales</taxon>
        <taxon>Fabaceae</taxon>
        <taxon>Papilionoideae</taxon>
        <taxon>50 kb inversion clade</taxon>
        <taxon>NPAAA clade</taxon>
        <taxon>indigoferoid/millettioid clade</taxon>
        <taxon>Phaseoleae</taxon>
        <taxon>Phaseolus</taxon>
    </lineage>
</organism>
<name>A0AAN9M3N3_PHACN</name>
<dbReference type="AlphaFoldDB" id="A0AAN9M3N3"/>
<keyword evidence="1" id="KW-0175">Coiled coil</keyword>
<proteinExistence type="predicted"/>
<evidence type="ECO:0000313" key="3">
    <source>
        <dbReference type="Proteomes" id="UP001374584"/>
    </source>
</evidence>